<evidence type="ECO:0000259" key="16">
    <source>
        <dbReference type="PROSITE" id="PS50853"/>
    </source>
</evidence>
<dbReference type="Pfam" id="PF13927">
    <property type="entry name" value="Ig_3"/>
    <property type="match status" value="2"/>
</dbReference>
<keyword evidence="3" id="KW-0732">Signal</keyword>
<dbReference type="FunFam" id="2.60.40.10:FF:000324">
    <property type="entry name" value="Down syndrome cell adhesion molecule, isoform D"/>
    <property type="match status" value="1"/>
</dbReference>
<keyword evidence="4" id="KW-0677">Repeat</keyword>
<dbReference type="Pfam" id="PF25059">
    <property type="entry name" value="FN3_DSCAM-DSCAML_C"/>
    <property type="match status" value="1"/>
</dbReference>
<dbReference type="GO" id="GO:0045202">
    <property type="term" value="C:synapse"/>
    <property type="evidence" value="ECO:0007669"/>
    <property type="project" value="UniProtKB-SubCell"/>
</dbReference>
<dbReference type="PANTHER" id="PTHR44170:SF6">
    <property type="entry name" value="CONTACTIN"/>
    <property type="match status" value="1"/>
</dbReference>
<evidence type="ECO:0000313" key="18">
    <source>
        <dbReference type="RefSeq" id="XP_026685130.1"/>
    </source>
</evidence>
<evidence type="ECO:0000256" key="12">
    <source>
        <dbReference type="ARBA" id="ARBA00023319"/>
    </source>
</evidence>
<dbReference type="STRING" id="121845.A0A3Q0JEL4"/>
<keyword evidence="6" id="KW-0524">Neurogenesis</keyword>
<feature type="domain" description="Fibronectin type-III" evidence="16">
    <location>
        <begin position="1324"/>
        <end position="1418"/>
    </location>
</feature>
<feature type="domain" description="Fibronectin type-III" evidence="16">
    <location>
        <begin position="1221"/>
        <end position="1320"/>
    </location>
</feature>
<feature type="domain" description="Ig-like" evidence="15">
    <location>
        <begin position="434"/>
        <end position="539"/>
    </location>
</feature>
<dbReference type="SMART" id="SM00060">
    <property type="entry name" value="FN3"/>
    <property type="match status" value="4"/>
</dbReference>
<dbReference type="KEGG" id="dci:103517118"/>
<dbReference type="CDD" id="cd00063">
    <property type="entry name" value="FN3"/>
    <property type="match status" value="4"/>
</dbReference>
<dbReference type="GO" id="GO:0005886">
    <property type="term" value="C:plasma membrane"/>
    <property type="evidence" value="ECO:0007669"/>
    <property type="project" value="UniProtKB-SubCell"/>
</dbReference>
<dbReference type="PROSITE" id="PS50835">
    <property type="entry name" value="IG_LIKE"/>
    <property type="match status" value="9"/>
</dbReference>
<feature type="domain" description="Ig-like" evidence="15">
    <location>
        <begin position="172"/>
        <end position="268"/>
    </location>
</feature>
<dbReference type="PRINTS" id="PR01838">
    <property type="entry name" value="NCAMFAMILY"/>
</dbReference>
<dbReference type="InterPro" id="IPR056754">
    <property type="entry name" value="DSCAM/DSCAML_C"/>
</dbReference>
<evidence type="ECO:0000256" key="4">
    <source>
        <dbReference type="ARBA" id="ARBA00022737"/>
    </source>
</evidence>
<feature type="compositionally biased region" description="Basic and acidic residues" evidence="14">
    <location>
        <begin position="1513"/>
        <end position="1523"/>
    </location>
</feature>
<keyword evidence="12" id="KW-0393">Immunoglobulin domain</keyword>
<dbReference type="InterPro" id="IPR003961">
    <property type="entry name" value="FN3_dom"/>
</dbReference>
<evidence type="ECO:0000256" key="3">
    <source>
        <dbReference type="ARBA" id="ARBA00022729"/>
    </source>
</evidence>
<reference evidence="18" key="1">
    <citation type="submission" date="2025-08" db="UniProtKB">
        <authorList>
            <consortium name="RefSeq"/>
        </authorList>
    </citation>
    <scope>IDENTIFICATION</scope>
</reference>
<feature type="domain" description="Ig-like" evidence="15">
    <location>
        <begin position="906"/>
        <end position="941"/>
    </location>
</feature>
<dbReference type="InterPro" id="IPR009138">
    <property type="entry name" value="Neural_cell_adh"/>
</dbReference>
<feature type="domain" description="Ig-like" evidence="15">
    <location>
        <begin position="272"/>
        <end position="362"/>
    </location>
</feature>
<dbReference type="SUPFAM" id="SSF49265">
    <property type="entry name" value="Fibronectin type III"/>
    <property type="match status" value="2"/>
</dbReference>
<evidence type="ECO:0000256" key="5">
    <source>
        <dbReference type="ARBA" id="ARBA00022889"/>
    </source>
</evidence>
<dbReference type="SUPFAM" id="SSF48726">
    <property type="entry name" value="Immunoglobulin"/>
    <property type="match status" value="10"/>
</dbReference>
<feature type="non-terminal residue" evidence="18">
    <location>
        <position position="1523"/>
    </location>
</feature>
<dbReference type="Pfam" id="PF00041">
    <property type="entry name" value="fn3"/>
    <property type="match status" value="3"/>
</dbReference>
<feature type="domain" description="Ig-like" evidence="15">
    <location>
        <begin position="1119"/>
        <end position="1217"/>
    </location>
</feature>
<dbReference type="GeneID" id="103517118"/>
<feature type="domain" description="Ig-like" evidence="15">
    <location>
        <begin position="749"/>
        <end position="845"/>
    </location>
</feature>
<protein>
    <submittedName>
        <fullName evidence="18">Down syndrome cell adhesion molecule-like protein Dscam2</fullName>
    </submittedName>
</protein>
<dbReference type="RefSeq" id="XP_026685130.1">
    <property type="nucleotide sequence ID" value="XM_026829329.1"/>
</dbReference>
<feature type="region of interest" description="Disordered" evidence="14">
    <location>
        <begin position="1502"/>
        <end position="1523"/>
    </location>
</feature>
<dbReference type="Pfam" id="PF07679">
    <property type="entry name" value="I-set"/>
    <property type="match status" value="5"/>
</dbReference>
<dbReference type="Gene3D" id="2.60.40.10">
    <property type="entry name" value="Immunoglobulins"/>
    <property type="match status" value="14"/>
</dbReference>
<dbReference type="InterPro" id="IPR013783">
    <property type="entry name" value="Ig-like_fold"/>
</dbReference>
<dbReference type="GO" id="GO:0098609">
    <property type="term" value="P:cell-cell adhesion"/>
    <property type="evidence" value="ECO:0007669"/>
    <property type="project" value="TreeGrafter"/>
</dbReference>
<evidence type="ECO:0000256" key="8">
    <source>
        <dbReference type="ARBA" id="ARBA00023018"/>
    </source>
</evidence>
<dbReference type="SMART" id="SM00406">
    <property type="entry name" value="IGv"/>
    <property type="match status" value="3"/>
</dbReference>
<keyword evidence="8" id="KW-0770">Synapse</keyword>
<dbReference type="InterPro" id="IPR013098">
    <property type="entry name" value="Ig_I-set"/>
</dbReference>
<dbReference type="FunFam" id="2.60.40.10:FF:000028">
    <property type="entry name" value="Neuronal cell adhesion molecule"/>
    <property type="match status" value="1"/>
</dbReference>
<dbReference type="FunFam" id="2.60.40.10:FF:000093">
    <property type="entry name" value="Down syndrome cell adhesion molecule, isoform B"/>
    <property type="match status" value="1"/>
</dbReference>
<keyword evidence="7" id="KW-1133">Transmembrane helix</keyword>
<keyword evidence="11" id="KW-0325">Glycoprotein</keyword>
<dbReference type="PaxDb" id="121845-A0A3Q0JEL4"/>
<feature type="domain" description="Fibronectin type-III" evidence="16">
    <location>
        <begin position="1049"/>
        <end position="1153"/>
    </location>
</feature>
<proteinExistence type="predicted"/>
<dbReference type="InterPro" id="IPR036179">
    <property type="entry name" value="Ig-like_dom_sf"/>
</dbReference>
<evidence type="ECO:0000256" key="6">
    <source>
        <dbReference type="ARBA" id="ARBA00022902"/>
    </source>
</evidence>
<dbReference type="FunFam" id="2.60.40.10:FF:000032">
    <property type="entry name" value="palladin isoform X1"/>
    <property type="match status" value="1"/>
</dbReference>
<dbReference type="InterPro" id="IPR036116">
    <property type="entry name" value="FN3_sf"/>
</dbReference>
<evidence type="ECO:0000256" key="2">
    <source>
        <dbReference type="ARBA" id="ARBA00022692"/>
    </source>
</evidence>
<dbReference type="PANTHER" id="PTHR44170">
    <property type="entry name" value="PROTEIN SIDEKICK"/>
    <property type="match status" value="1"/>
</dbReference>
<evidence type="ECO:0000256" key="13">
    <source>
        <dbReference type="ARBA" id="ARBA00034103"/>
    </source>
</evidence>
<feature type="domain" description="Ig-like" evidence="15">
    <location>
        <begin position="543"/>
        <end position="633"/>
    </location>
</feature>
<dbReference type="InterPro" id="IPR003598">
    <property type="entry name" value="Ig_sub2"/>
</dbReference>
<organism evidence="17 18">
    <name type="scientific">Diaphorina citri</name>
    <name type="common">Asian citrus psyllid</name>
    <dbReference type="NCBI Taxonomy" id="121845"/>
    <lineage>
        <taxon>Eukaryota</taxon>
        <taxon>Metazoa</taxon>
        <taxon>Ecdysozoa</taxon>
        <taxon>Arthropoda</taxon>
        <taxon>Hexapoda</taxon>
        <taxon>Insecta</taxon>
        <taxon>Pterygota</taxon>
        <taxon>Neoptera</taxon>
        <taxon>Paraneoptera</taxon>
        <taxon>Hemiptera</taxon>
        <taxon>Sternorrhyncha</taxon>
        <taxon>Psylloidea</taxon>
        <taxon>Psyllidae</taxon>
        <taxon>Diaphorininae</taxon>
        <taxon>Diaphorina</taxon>
    </lineage>
</organism>
<dbReference type="SMART" id="SM00408">
    <property type="entry name" value="IGc2"/>
    <property type="match status" value="8"/>
</dbReference>
<evidence type="ECO:0000313" key="17">
    <source>
        <dbReference type="Proteomes" id="UP000079169"/>
    </source>
</evidence>
<dbReference type="SMART" id="SM00409">
    <property type="entry name" value="IG"/>
    <property type="match status" value="10"/>
</dbReference>
<feature type="non-terminal residue" evidence="18">
    <location>
        <position position="1"/>
    </location>
</feature>
<gene>
    <name evidence="18" type="primary">LOC103517118</name>
</gene>
<dbReference type="Proteomes" id="UP000079169">
    <property type="component" value="Unplaced"/>
</dbReference>
<dbReference type="InterPro" id="IPR003599">
    <property type="entry name" value="Ig_sub"/>
</dbReference>
<evidence type="ECO:0000256" key="11">
    <source>
        <dbReference type="ARBA" id="ARBA00023180"/>
    </source>
</evidence>
<sequence>SDNTVIAYVKDLRIALSNGSLMFPPFPETGFRPDVHSTVYRCRASNEAGVILSRFVHVKAVVKQKYEINVNYEHNVILGNTAVLRCQIPSYMSEYIIVTSWIQDDVNIYLNTDTGGKYVVLSSGDLYVFNATPNDGYKSYRCRTVNKITGESQASVFQTRLSITEPLGREKPKVSIEKYMKLTVKLGDDVILPCVAQGHPLPTYSWYREIREDRTNLKSLDLTNPRYKILVDNAGLLKISNVRLEDEGKYLCWINNTVGEDTIQITLSITSPLSIQITPQLETIDLGKDVSIHCKVSGFPVSSQSLLWYHNGQMLNSNANRLKINLTDERLLIRNVAKEDKGMYQCFISNEYDMVQATCEIQLGVGGYPIETITWEKEGKLLPLDMRHKVFPNGVLRIQNVNKLTDSGTYLCQAKNHEKQFHRRDVQVYVSTPPKILPMPSALAGILREGQRVALTCQILEGDLPLSFEWKKDGKLIQGVSTYGNIQGGSSVGSSIVIRRVDEFASSLVIEKIHSVHSGNYTCLVNNNAGQDEASVQLTVNAPLSIQITPQLETIDLGKDVSIHCKVSGFPVSSQSLLWYHNGQMLNSNANRLKINLTDERLLIRNVAKEDKGMYQCFISNEYDMVQATCEIQLGDASPELIYKFTDQTLQPGPALSLKWKGVEATEYKDFSYESNVRQHGNGSLEFRSVEATEYKDFSYESNVRQHGNGSLEFRNVAKLNQGHYLCEAKNNIGSGISKVVFLKVNSPPHFPQKTKHVTVQKGEKAHLLCKAEGDNPLEIRWKNEGQRISEDVDSRYTIREQVLEDGMISELGIANVLRQDSGTLSCLATNYHGTAEMTIQLLVQELGIANVLRQDSGTLSCLATNYHGTAEMTIQLLVQGNYTCLVNNNAGQDEASVQLTVNVPPRWTFEPLDQNIKAGYDITLHCQAEGYPKPSITWKKAMVPSLPPENIACSSVTSTTLKITWETVPNEARNGIIQGYKVVYYPAEDWYESLESDTKDTSSLSASLQGLGKFTNYSIQVMAFTQAGDGTLSDVIFCRTLEDAPNGAPREVTSDPGVVDPTELLIKWKAPPRESWNGVLLGYDVGYQISSGSSLALSSYTLKSVELDNQYEGELRIPGLTPYTKYAIVVRGYNSVGKGPFSEPFIARTNEGGNPLGTLSWYVNEKPLALDTVGMRLQLKDHGGLVIKEIQYSDQKNYTCKVENNHGSDEITYSVIVRVPPEPPELIVVAQELDALHLKWTDRVESSIPILGYTINYKRDHGDWEEVHIPRIQGRVQNTNTYLLENLWCGTSYQLYITAHNRIGTGLPCDIVHTRTKGTVPIAPSVHQILTYNSSAVSIWLDAWGDGGCPMLYHVIEYKQHGVALPWQPPRTVQPSERVYTIGNLAPGTAYQIRATAHNNIGATALVYNFTTLTLEGGTIPPNQFDPELLLGHKKGYIEDICPYATFQLSKSPASISSPYEESTYSGNVYSGPYHSVRGTFVYHQPKTPSVDYKLRHVREPEYTKVRRQGGKLRDPHSESQG</sequence>
<keyword evidence="2" id="KW-0812">Transmembrane</keyword>
<keyword evidence="9" id="KW-0472">Membrane</keyword>
<dbReference type="FunFam" id="2.60.40.10:FF:000017">
    <property type="entry name" value="Down syndrome cell adhesion molecule b"/>
    <property type="match status" value="1"/>
</dbReference>
<dbReference type="CDD" id="cd00096">
    <property type="entry name" value="Ig"/>
    <property type="match status" value="1"/>
</dbReference>
<dbReference type="PROSITE" id="PS50853">
    <property type="entry name" value="FN3"/>
    <property type="match status" value="4"/>
</dbReference>
<feature type="domain" description="Ig-like" evidence="15">
    <location>
        <begin position="79"/>
        <end position="162"/>
    </location>
</feature>
<name>A0A3Q0JEL4_DIACI</name>
<feature type="domain" description="Ig-like" evidence="15">
    <location>
        <begin position="366"/>
        <end position="431"/>
    </location>
</feature>
<comment type="subcellular location">
    <subcellularLocation>
        <location evidence="1">Membrane</location>
        <topology evidence="1">Single-pass membrane protein</topology>
    </subcellularLocation>
    <subcellularLocation>
        <location evidence="13">Synapse</location>
    </subcellularLocation>
</comment>
<evidence type="ECO:0000256" key="7">
    <source>
        <dbReference type="ARBA" id="ARBA00022989"/>
    </source>
</evidence>
<feature type="domain" description="Fibronectin type-III" evidence="16">
    <location>
        <begin position="948"/>
        <end position="1044"/>
    </location>
</feature>
<accession>A0A3Q0JEL4</accession>
<evidence type="ECO:0000256" key="1">
    <source>
        <dbReference type="ARBA" id="ARBA00004167"/>
    </source>
</evidence>
<keyword evidence="10" id="KW-1015">Disulfide bond</keyword>
<evidence type="ECO:0000256" key="9">
    <source>
        <dbReference type="ARBA" id="ARBA00023136"/>
    </source>
</evidence>
<keyword evidence="17" id="KW-1185">Reference proteome</keyword>
<keyword evidence="5" id="KW-0130">Cell adhesion</keyword>
<evidence type="ECO:0000259" key="15">
    <source>
        <dbReference type="PROSITE" id="PS50835"/>
    </source>
</evidence>
<evidence type="ECO:0000256" key="14">
    <source>
        <dbReference type="SAM" id="MobiDB-lite"/>
    </source>
</evidence>
<evidence type="ECO:0000256" key="10">
    <source>
        <dbReference type="ARBA" id="ARBA00023157"/>
    </source>
</evidence>
<dbReference type="GO" id="GO:0048812">
    <property type="term" value="P:neuron projection morphogenesis"/>
    <property type="evidence" value="ECO:0007669"/>
    <property type="project" value="UniProtKB-ARBA"/>
</dbReference>
<dbReference type="InterPro" id="IPR007110">
    <property type="entry name" value="Ig-like_dom"/>
</dbReference>
<dbReference type="InterPro" id="IPR013106">
    <property type="entry name" value="Ig_V-set"/>
</dbReference>